<feature type="compositionally biased region" description="Low complexity" evidence="4">
    <location>
        <begin position="506"/>
        <end position="525"/>
    </location>
</feature>
<accession>A0A177UP62</accession>
<feature type="compositionally biased region" description="Low complexity" evidence="4">
    <location>
        <begin position="768"/>
        <end position="778"/>
    </location>
</feature>
<evidence type="ECO:0000256" key="3">
    <source>
        <dbReference type="ARBA" id="ARBA00023212"/>
    </source>
</evidence>
<feature type="region of interest" description="Disordered" evidence="4">
    <location>
        <begin position="459"/>
        <end position="620"/>
    </location>
</feature>
<feature type="compositionally biased region" description="Pro residues" evidence="4">
    <location>
        <begin position="526"/>
        <end position="535"/>
    </location>
</feature>
<comment type="subcellular location">
    <subcellularLocation>
        <location evidence="1">Cytoplasm</location>
        <location evidence="1">Cytoskeleton</location>
    </subcellularLocation>
</comment>
<feature type="compositionally biased region" description="Low complexity" evidence="4">
    <location>
        <begin position="655"/>
        <end position="671"/>
    </location>
</feature>
<feature type="region of interest" description="Disordered" evidence="4">
    <location>
        <begin position="1065"/>
        <end position="1141"/>
    </location>
</feature>
<gene>
    <name evidence="5" type="ORF">A4X03_0g1305</name>
</gene>
<feature type="compositionally biased region" description="Gly residues" evidence="4">
    <location>
        <begin position="961"/>
        <end position="971"/>
    </location>
</feature>
<protein>
    <submittedName>
        <fullName evidence="5">Uncharacterized protein</fullName>
    </submittedName>
</protein>
<evidence type="ECO:0000256" key="4">
    <source>
        <dbReference type="SAM" id="MobiDB-lite"/>
    </source>
</evidence>
<feature type="region of interest" description="Disordered" evidence="4">
    <location>
        <begin position="137"/>
        <end position="181"/>
    </location>
</feature>
<dbReference type="GO" id="GO:0008017">
    <property type="term" value="F:microtubule binding"/>
    <property type="evidence" value="ECO:0007669"/>
    <property type="project" value="InterPro"/>
</dbReference>
<dbReference type="InterPro" id="IPR003108">
    <property type="entry name" value="GAR_dom"/>
</dbReference>
<organism evidence="5 6">
    <name type="scientific">Tilletia caries</name>
    <name type="common">wheat bunt fungus</name>
    <dbReference type="NCBI Taxonomy" id="13290"/>
    <lineage>
        <taxon>Eukaryota</taxon>
        <taxon>Fungi</taxon>
        <taxon>Dikarya</taxon>
        <taxon>Basidiomycota</taxon>
        <taxon>Ustilaginomycotina</taxon>
        <taxon>Exobasidiomycetes</taxon>
        <taxon>Tilletiales</taxon>
        <taxon>Tilletiaceae</taxon>
        <taxon>Tilletia</taxon>
    </lineage>
</organism>
<feature type="compositionally biased region" description="Low complexity" evidence="4">
    <location>
        <begin position="798"/>
        <end position="807"/>
    </location>
</feature>
<feature type="compositionally biased region" description="Low complexity" evidence="4">
    <location>
        <begin position="331"/>
        <end position="340"/>
    </location>
</feature>
<evidence type="ECO:0000256" key="2">
    <source>
        <dbReference type="ARBA" id="ARBA00022490"/>
    </source>
</evidence>
<feature type="compositionally biased region" description="Low complexity" evidence="4">
    <location>
        <begin position="891"/>
        <end position="906"/>
    </location>
</feature>
<dbReference type="Proteomes" id="UP000077671">
    <property type="component" value="Unassembled WGS sequence"/>
</dbReference>
<feature type="region of interest" description="Disordered" evidence="4">
    <location>
        <begin position="634"/>
        <end position="671"/>
    </location>
</feature>
<feature type="compositionally biased region" description="Low complexity" evidence="4">
    <location>
        <begin position="459"/>
        <end position="473"/>
    </location>
</feature>
<dbReference type="PANTHER" id="PTHR37271:SF1">
    <property type="entry name" value="KARYOGAMY PROTEIN KAR9"/>
    <property type="match status" value="1"/>
</dbReference>
<feature type="compositionally biased region" description="Low complexity" evidence="4">
    <location>
        <begin position="57"/>
        <end position="69"/>
    </location>
</feature>
<feature type="compositionally biased region" description="Low complexity" evidence="4">
    <location>
        <begin position="550"/>
        <end position="574"/>
    </location>
</feature>
<dbReference type="EMBL" id="LWDD02000102">
    <property type="protein sequence ID" value="KAE8263948.1"/>
    <property type="molecule type" value="Genomic_DNA"/>
</dbReference>
<evidence type="ECO:0000313" key="6">
    <source>
        <dbReference type="Proteomes" id="UP000077671"/>
    </source>
</evidence>
<feature type="compositionally biased region" description="Low complexity" evidence="4">
    <location>
        <begin position="1000"/>
        <end position="1019"/>
    </location>
</feature>
<dbReference type="InterPro" id="IPR036534">
    <property type="entry name" value="GAR_dom_sf"/>
</dbReference>
<feature type="compositionally biased region" description="Low complexity" evidence="4">
    <location>
        <begin position="922"/>
        <end position="932"/>
    </location>
</feature>
<reference evidence="5" key="2">
    <citation type="journal article" date="2019" name="IMA Fungus">
        <title>Genome sequencing and comparison of five Tilletia species to identify candidate genes for the detection of regulated species infecting wheat.</title>
        <authorList>
            <person name="Nguyen H.D.T."/>
            <person name="Sultana T."/>
            <person name="Kesanakurti P."/>
            <person name="Hambleton S."/>
        </authorList>
    </citation>
    <scope>NUCLEOTIDE SEQUENCE</scope>
    <source>
        <strain evidence="5">DAOMC 238032</strain>
    </source>
</reference>
<dbReference type="GO" id="GO:0005816">
    <property type="term" value="C:spindle pole body"/>
    <property type="evidence" value="ECO:0007669"/>
    <property type="project" value="TreeGrafter"/>
</dbReference>
<keyword evidence="3" id="KW-0206">Cytoskeleton</keyword>
<dbReference type="PANTHER" id="PTHR37271">
    <property type="entry name" value="KARYOGAMY PROTEIN KAR9"/>
    <property type="match status" value="1"/>
</dbReference>
<feature type="region of interest" description="Disordered" evidence="4">
    <location>
        <begin position="996"/>
        <end position="1046"/>
    </location>
</feature>
<feature type="compositionally biased region" description="Polar residues" evidence="4">
    <location>
        <begin position="1107"/>
        <end position="1117"/>
    </location>
</feature>
<feature type="compositionally biased region" description="Low complexity" evidence="4">
    <location>
        <begin position="1080"/>
        <end position="1099"/>
    </location>
</feature>
<comment type="caution">
    <text evidence="5">The sequence shown here is derived from an EMBL/GenBank/DDBJ whole genome shotgun (WGS) entry which is preliminary data.</text>
</comment>
<evidence type="ECO:0000256" key="1">
    <source>
        <dbReference type="ARBA" id="ARBA00004245"/>
    </source>
</evidence>
<feature type="region of interest" description="Disordered" evidence="4">
    <location>
        <begin position="330"/>
        <end position="361"/>
    </location>
</feature>
<dbReference type="GO" id="GO:0005938">
    <property type="term" value="C:cell cortex"/>
    <property type="evidence" value="ECO:0007669"/>
    <property type="project" value="TreeGrafter"/>
</dbReference>
<dbReference type="AlphaFoldDB" id="A0A177UP62"/>
<feature type="compositionally biased region" description="Low complexity" evidence="4">
    <location>
        <begin position="732"/>
        <end position="748"/>
    </location>
</feature>
<feature type="compositionally biased region" description="Low complexity" evidence="4">
    <location>
        <begin position="137"/>
        <end position="179"/>
    </location>
</feature>
<dbReference type="GO" id="GO:0051293">
    <property type="term" value="P:establishment of spindle localization"/>
    <property type="evidence" value="ECO:0007669"/>
    <property type="project" value="TreeGrafter"/>
</dbReference>
<dbReference type="GO" id="GO:0043332">
    <property type="term" value="C:mating projection tip"/>
    <property type="evidence" value="ECO:0007669"/>
    <property type="project" value="TreeGrafter"/>
</dbReference>
<proteinExistence type="predicted"/>
<evidence type="ECO:0000313" key="5">
    <source>
        <dbReference type="EMBL" id="KAE8263948.1"/>
    </source>
</evidence>
<keyword evidence="2" id="KW-0963">Cytoplasm</keyword>
<reference evidence="5" key="1">
    <citation type="submission" date="2016-04" db="EMBL/GenBank/DDBJ databases">
        <authorList>
            <person name="Nguyen H.D."/>
            <person name="Kesanakurti P."/>
            <person name="Cullis J."/>
            <person name="Levesque C.A."/>
            <person name="Hambleton S."/>
        </authorList>
    </citation>
    <scope>NUCLEOTIDE SEQUENCE</scope>
    <source>
        <strain evidence="5">DAOMC 238032</strain>
    </source>
</reference>
<feature type="compositionally biased region" description="Polar residues" evidence="4">
    <location>
        <begin position="585"/>
        <end position="601"/>
    </location>
</feature>
<feature type="compositionally biased region" description="Pro residues" evidence="4">
    <location>
        <begin position="70"/>
        <end position="86"/>
    </location>
</feature>
<dbReference type="InterPro" id="IPR013889">
    <property type="entry name" value="Karyogamy_KAR9"/>
</dbReference>
<feature type="compositionally biased region" description="Gly residues" evidence="4">
    <location>
        <begin position="779"/>
        <end position="797"/>
    </location>
</feature>
<name>A0A177UP62_9BASI</name>
<dbReference type="PROSITE" id="PS51460">
    <property type="entry name" value="GAR"/>
    <property type="match status" value="1"/>
</dbReference>
<feature type="compositionally biased region" description="Basic residues" evidence="4">
    <location>
        <begin position="492"/>
        <end position="505"/>
    </location>
</feature>
<dbReference type="GO" id="GO:0030473">
    <property type="term" value="P:nuclear migration along microtubule"/>
    <property type="evidence" value="ECO:0007669"/>
    <property type="project" value="TreeGrafter"/>
</dbReference>
<feature type="compositionally biased region" description="Polar residues" evidence="4">
    <location>
        <begin position="710"/>
        <end position="719"/>
    </location>
</feature>
<feature type="region of interest" description="Disordered" evidence="4">
    <location>
        <begin position="689"/>
        <end position="982"/>
    </location>
</feature>
<sequence>MGWSDRSAHRSFNSHQRAINASTATAPTIAAAAADTAAAAAAMEISITPATPAHDQLPFPSTTFTLTPVSPAPPPSPPQHESPPSPGSITSASTTTIAHDPAAINTAFNDIAAAIDNVRSLLFHIQEQRHLHSFSTVTTTSSATAPATAPATATATATDTRSPPASVTSSSRTPQQPSSELDRSIIRLDSQLEHISTNILNAESQLNALLTSDDQQPDQLRALTRARRDSRTSLSSLASFNDALLHTGTSATSFDSFSTHTPIQLQQRFHEIQQDYVAVTTDADMLKRELSEDKYLLVFRSVSDQADNMMTSLHKAITLSQDFINAYRASQQQQQQQHQQIATSASRLSLDGNDGQSPESQLEDLRALKKTFDVKTSYYGPACEQVFHVLERGIKDKATSNGTILHRYADLKMRWKSTREAILRTDRDLTKMERHLCKVMGMAELPAYSAEVQQHFRSAGTSSSSGLASSPARGRQDSAASGAGVAGTPPRLHPKSSQRTLRHVTSHQASSADGSFSSSINASPGPKSPPAPAKPPRSELRRAPSSQRMATAGAANGAGAGSAAVPIPGRYTPSSGGGGGYNRNQPSSHYNQQPSLSSSVGNVARNGGPHRRSFSASTNEPMADVGFRRANVVQGQGQGQGQHPTIPVRAGSRAGSSTPLGTSSSFSSNPFKHTGAEYSYTAVTSGRNLGAGGFPSPRRAHSPTHPPSSYRLTGSTAGSVGSGPGTAPAPRSSKTPQPQSQSQQSGSTLMRASSRNGERGASEPPENARPGSRASASGRMGGYSSGAGAGVFRGGSAGAPAPAPAHQGRGRADSRAFDDAMEDLSIGSYEAPPAPRSASRTGWGAPSGGGAGMTRPRPASSMAGYYYHPPAAHGHQASDSHIPRLAVGAESSTNGSSGTTTGTSNGRSPANSFSSLPGRPGSSMSQTSSSTTGFVGAGPAPGPGPSRLGGGSRTGFPPSRNGGGGGGGGGPSRLTMQTPEPVLAAQVKRLSMFARPSTMSQQQQHQQIQQAYANANANSGAGGSGVRKSSRPPPARLNNPSRTGRTTPLSAAALAAVPQANPALAWMSSGSGGGPADVHSSPSQQSSSSVAAYRAQQRANVGHGGHNYTSSSLNNNRPGAETPLSESSFGGQSVGGWGVRPSTATAARAPVGTMSSATGGARGGAGQFDVYVPNARDALDVAVAEVVNALGVAIERVDEGLPRGVRTEVAPGKDLQARYSIAGKTVACKLLMLHRPAGGAGMRAGTNVKKLLVRVGGGWQDFEGWISASILGHLDY</sequence>
<dbReference type="SUPFAM" id="SSF143575">
    <property type="entry name" value="GAS2 domain-like"/>
    <property type="match status" value="1"/>
</dbReference>
<feature type="region of interest" description="Disordered" evidence="4">
    <location>
        <begin position="52"/>
        <end position="93"/>
    </location>
</feature>